<reference evidence="5 6" key="1">
    <citation type="submission" date="2020-09" db="EMBL/GenBank/DDBJ databases">
        <title>De no assembly of potato wild relative species, Solanum commersonii.</title>
        <authorList>
            <person name="Cho K."/>
        </authorList>
    </citation>
    <scope>NUCLEOTIDE SEQUENCE [LARGE SCALE GENOMIC DNA]</scope>
    <source>
        <strain evidence="5">LZ3.2</strain>
        <tissue evidence="5">Leaf</tissue>
    </source>
</reference>
<gene>
    <name evidence="5" type="ORF">H5410_063041</name>
</gene>
<dbReference type="InterPro" id="IPR011016">
    <property type="entry name" value="Znf_RING-CH"/>
</dbReference>
<feature type="domain" description="RING-CH-type" evidence="4">
    <location>
        <begin position="2"/>
        <end position="23"/>
    </location>
</feature>
<evidence type="ECO:0000313" key="5">
    <source>
        <dbReference type="EMBL" id="KAG5573275.1"/>
    </source>
</evidence>
<sequence length="67" mass="7774">MFHESCLEKWLMHGKGKSTCPLCRSVVISENVFEKHMKVEDERSRNNAFEEELAILLLSTLKGSRFC</sequence>
<dbReference type="OrthoDB" id="8062037at2759"/>
<keyword evidence="1" id="KW-0479">Metal-binding</keyword>
<dbReference type="EMBL" id="JACXVP010000012">
    <property type="protein sequence ID" value="KAG5573275.1"/>
    <property type="molecule type" value="Genomic_DNA"/>
</dbReference>
<evidence type="ECO:0000256" key="3">
    <source>
        <dbReference type="ARBA" id="ARBA00022833"/>
    </source>
</evidence>
<dbReference type="PANTHER" id="PTHR47662:SF2">
    <property type="entry name" value="RING-H2 FINGER PROTEIN ATL57-LIKE"/>
    <property type="match status" value="1"/>
</dbReference>
<accession>A0A9J5WC45</accession>
<dbReference type="AlphaFoldDB" id="A0A9J5WC45"/>
<dbReference type="GO" id="GO:0008270">
    <property type="term" value="F:zinc ion binding"/>
    <property type="evidence" value="ECO:0007669"/>
    <property type="project" value="UniProtKB-KW"/>
</dbReference>
<dbReference type="Proteomes" id="UP000824120">
    <property type="component" value="Chromosome 12"/>
</dbReference>
<dbReference type="PANTHER" id="PTHR47662">
    <property type="entry name" value="RING-TYPE DOMAIN-CONTAINING PROTEIN"/>
    <property type="match status" value="1"/>
</dbReference>
<dbReference type="InterPro" id="IPR013083">
    <property type="entry name" value="Znf_RING/FYVE/PHD"/>
</dbReference>
<evidence type="ECO:0000256" key="2">
    <source>
        <dbReference type="ARBA" id="ARBA00022771"/>
    </source>
</evidence>
<evidence type="ECO:0000256" key="1">
    <source>
        <dbReference type="ARBA" id="ARBA00022723"/>
    </source>
</evidence>
<keyword evidence="6" id="KW-1185">Reference proteome</keyword>
<dbReference type="Gene3D" id="3.30.40.10">
    <property type="entry name" value="Zinc/RING finger domain, C3HC4 (zinc finger)"/>
    <property type="match status" value="1"/>
</dbReference>
<comment type="caution">
    <text evidence="5">The sequence shown here is derived from an EMBL/GenBank/DDBJ whole genome shotgun (WGS) entry which is preliminary data.</text>
</comment>
<name>A0A9J5WC45_SOLCO</name>
<keyword evidence="3" id="KW-0862">Zinc</keyword>
<evidence type="ECO:0000259" key="4">
    <source>
        <dbReference type="Pfam" id="PF12906"/>
    </source>
</evidence>
<keyword evidence="2" id="KW-0863">Zinc-finger</keyword>
<dbReference type="SUPFAM" id="SSF57850">
    <property type="entry name" value="RING/U-box"/>
    <property type="match status" value="1"/>
</dbReference>
<evidence type="ECO:0000313" key="6">
    <source>
        <dbReference type="Proteomes" id="UP000824120"/>
    </source>
</evidence>
<dbReference type="Pfam" id="PF12906">
    <property type="entry name" value="RINGv"/>
    <property type="match status" value="1"/>
</dbReference>
<organism evidence="5 6">
    <name type="scientific">Solanum commersonii</name>
    <name type="common">Commerson's wild potato</name>
    <name type="synonym">Commerson's nightshade</name>
    <dbReference type="NCBI Taxonomy" id="4109"/>
    <lineage>
        <taxon>Eukaryota</taxon>
        <taxon>Viridiplantae</taxon>
        <taxon>Streptophyta</taxon>
        <taxon>Embryophyta</taxon>
        <taxon>Tracheophyta</taxon>
        <taxon>Spermatophyta</taxon>
        <taxon>Magnoliopsida</taxon>
        <taxon>eudicotyledons</taxon>
        <taxon>Gunneridae</taxon>
        <taxon>Pentapetalae</taxon>
        <taxon>asterids</taxon>
        <taxon>lamiids</taxon>
        <taxon>Solanales</taxon>
        <taxon>Solanaceae</taxon>
        <taxon>Solanoideae</taxon>
        <taxon>Solaneae</taxon>
        <taxon>Solanum</taxon>
    </lineage>
</organism>
<proteinExistence type="predicted"/>
<protein>
    <recommendedName>
        <fullName evidence="4">RING-CH-type domain-containing protein</fullName>
    </recommendedName>
</protein>